<protein>
    <recommendedName>
        <fullName evidence="4">Transposase</fullName>
    </recommendedName>
</protein>
<sequence length="113" mass="11864">MWLSKPMNCEGAVPADLRGYLTVVPDPRKRGVRHSFDGDDLDAAISAWSTSSSAADSAPAIAVDGKSLRRTYTPTTPRGAAPVQSIGPRRGGTAVRRSVDNSAGTGLAVDNRR</sequence>
<name>A0ABQ3KC10_9PSEU</name>
<evidence type="ECO:0000256" key="1">
    <source>
        <dbReference type="SAM" id="MobiDB-lite"/>
    </source>
</evidence>
<reference evidence="3" key="1">
    <citation type="journal article" date="2019" name="Int. J. Syst. Evol. Microbiol.">
        <title>The Global Catalogue of Microorganisms (GCM) 10K type strain sequencing project: providing services to taxonomists for standard genome sequencing and annotation.</title>
        <authorList>
            <consortium name="The Broad Institute Genomics Platform"/>
            <consortium name="The Broad Institute Genome Sequencing Center for Infectious Disease"/>
            <person name="Wu L."/>
            <person name="Ma J."/>
        </authorList>
    </citation>
    <scope>NUCLEOTIDE SEQUENCE [LARGE SCALE GENOMIC DNA]</scope>
    <source>
        <strain evidence="3">CGMCC 4.7680</strain>
    </source>
</reference>
<organism evidence="2 3">
    <name type="scientific">Amycolatopsis bullii</name>
    <dbReference type="NCBI Taxonomy" id="941987"/>
    <lineage>
        <taxon>Bacteria</taxon>
        <taxon>Bacillati</taxon>
        <taxon>Actinomycetota</taxon>
        <taxon>Actinomycetes</taxon>
        <taxon>Pseudonocardiales</taxon>
        <taxon>Pseudonocardiaceae</taxon>
        <taxon>Amycolatopsis</taxon>
    </lineage>
</organism>
<evidence type="ECO:0000313" key="3">
    <source>
        <dbReference type="Proteomes" id="UP000649955"/>
    </source>
</evidence>
<gene>
    <name evidence="2" type="ORF">GCM10017567_31270</name>
</gene>
<dbReference type="EMBL" id="BNAW01000011">
    <property type="protein sequence ID" value="GHG11806.1"/>
    <property type="molecule type" value="Genomic_DNA"/>
</dbReference>
<feature type="region of interest" description="Disordered" evidence="1">
    <location>
        <begin position="69"/>
        <end position="113"/>
    </location>
</feature>
<keyword evidence="3" id="KW-1185">Reference proteome</keyword>
<evidence type="ECO:0008006" key="4">
    <source>
        <dbReference type="Google" id="ProtNLM"/>
    </source>
</evidence>
<comment type="caution">
    <text evidence="2">The sequence shown here is derived from an EMBL/GenBank/DDBJ whole genome shotgun (WGS) entry which is preliminary data.</text>
</comment>
<dbReference type="Proteomes" id="UP000649955">
    <property type="component" value="Unassembled WGS sequence"/>
</dbReference>
<proteinExistence type="predicted"/>
<evidence type="ECO:0000313" key="2">
    <source>
        <dbReference type="EMBL" id="GHG11806.1"/>
    </source>
</evidence>
<accession>A0ABQ3KC10</accession>